<dbReference type="NCBIfam" id="TIGR03417">
    <property type="entry name" value="chol_sulfatase"/>
    <property type="match status" value="1"/>
</dbReference>
<dbReference type="Pfam" id="PF12411">
    <property type="entry name" value="Choline_sulf_C"/>
    <property type="match status" value="1"/>
</dbReference>
<dbReference type="FunFam" id="3.40.720.10:FF:000032">
    <property type="entry name" value="Choline sulfatase"/>
    <property type="match status" value="1"/>
</dbReference>
<evidence type="ECO:0000256" key="1">
    <source>
        <dbReference type="ARBA" id="ARBA00008779"/>
    </source>
</evidence>
<proteinExistence type="inferred from homology"/>
<dbReference type="Pfam" id="PF00884">
    <property type="entry name" value="Sulfatase"/>
    <property type="match status" value="1"/>
</dbReference>
<dbReference type="OrthoDB" id="9795675at2"/>
<dbReference type="InterPro" id="IPR024607">
    <property type="entry name" value="Sulfatase_CS"/>
</dbReference>
<name>A0A5J6N1M3_9PROT</name>
<sequence length="512" mass="57737">MAKRRPNILFLQADQLAASFLPAYGHRVVKAPHISALADRGVLFENFYCNSPLCAPSRFSMMAGALPSRIGAYDNAADFAADIPTFAHYLRLAGYRTALSGKMHFCGPDQLHGFEERLTTDIYPSDYGWFPDWEDFETRPSWYHNMLSVVQAGPCVRSNQLDFDEETVYAARRYIHDAARGTDERPFCLVVSMTHPHDPYAILPEHWNRYRDEDIDLPIVKAGDVPLDPHTKRLRHVSDMDRYEITEAHIRAARRAYYGAISFVDDQVGLLLKALEEVGLADDTIILFTADHGDMQGERGLWYKMSWYENACRIPLIVSRPGLFRPHRVREATSLIDLLPTLAEIAGDGRKPDHAAPIDGRSLLPHLAGNGGHDEVIGEYLGEGVVAPLMMIRRGGEKFVTTPSDPDQLFDLATDPQERRDTAADPAQAGKVAAYRAEAVRRWDMAGLREKVVASQRRRRMVAAALMTGRHASWDFQPMRDASTSYMRNHLVLDDLEYRSRLPHVETPPARA</sequence>
<evidence type="ECO:0000259" key="4">
    <source>
        <dbReference type="Pfam" id="PF00884"/>
    </source>
</evidence>
<accession>A0A5J6N1M3</accession>
<evidence type="ECO:0000313" key="7">
    <source>
        <dbReference type="Proteomes" id="UP000325797"/>
    </source>
</evidence>
<comment type="similarity">
    <text evidence="1">Belongs to the sulfatase family.</text>
</comment>
<keyword evidence="2" id="KW-0479">Metal-binding</keyword>
<dbReference type="AlphaFoldDB" id="A0A5J6N1M3"/>
<dbReference type="InterPro" id="IPR025863">
    <property type="entry name" value="Choline_sulf_C_dom"/>
</dbReference>
<dbReference type="RefSeq" id="WP_151119227.1">
    <property type="nucleotide sequence ID" value="NZ_CP042582.1"/>
</dbReference>
<dbReference type="SUPFAM" id="SSF53649">
    <property type="entry name" value="Alkaline phosphatase-like"/>
    <property type="match status" value="1"/>
</dbReference>
<dbReference type="InterPro" id="IPR000917">
    <property type="entry name" value="Sulfatase_N"/>
</dbReference>
<dbReference type="Gene3D" id="3.40.720.10">
    <property type="entry name" value="Alkaline Phosphatase, subunit A"/>
    <property type="match status" value="1"/>
</dbReference>
<protein>
    <submittedName>
        <fullName evidence="6">Choline-sulfatase</fullName>
    </submittedName>
</protein>
<dbReference type="PROSITE" id="PS00149">
    <property type="entry name" value="SULFATASE_2"/>
    <property type="match status" value="1"/>
</dbReference>
<organism evidence="6 7">
    <name type="scientific">Hypericibacter adhaerens</name>
    <dbReference type="NCBI Taxonomy" id="2602016"/>
    <lineage>
        <taxon>Bacteria</taxon>
        <taxon>Pseudomonadati</taxon>
        <taxon>Pseudomonadota</taxon>
        <taxon>Alphaproteobacteria</taxon>
        <taxon>Rhodospirillales</taxon>
        <taxon>Dongiaceae</taxon>
        <taxon>Hypericibacter</taxon>
    </lineage>
</organism>
<dbReference type="GO" id="GO:0046872">
    <property type="term" value="F:metal ion binding"/>
    <property type="evidence" value="ECO:0007669"/>
    <property type="project" value="UniProtKB-KW"/>
</dbReference>
<dbReference type="KEGG" id="hadh:FRZ61_38410"/>
<evidence type="ECO:0000313" key="6">
    <source>
        <dbReference type="EMBL" id="QEX23902.1"/>
    </source>
</evidence>
<evidence type="ECO:0000259" key="5">
    <source>
        <dbReference type="Pfam" id="PF12411"/>
    </source>
</evidence>
<dbReference type="GO" id="GO:0005737">
    <property type="term" value="C:cytoplasm"/>
    <property type="evidence" value="ECO:0007669"/>
    <property type="project" value="TreeGrafter"/>
</dbReference>
<dbReference type="GO" id="GO:0008484">
    <property type="term" value="F:sulfuric ester hydrolase activity"/>
    <property type="evidence" value="ECO:0007669"/>
    <property type="project" value="TreeGrafter"/>
</dbReference>
<gene>
    <name evidence="6" type="primary">betC</name>
    <name evidence="6" type="ORF">FRZ61_38410</name>
</gene>
<evidence type="ECO:0000256" key="2">
    <source>
        <dbReference type="ARBA" id="ARBA00022723"/>
    </source>
</evidence>
<dbReference type="EMBL" id="CP042582">
    <property type="protein sequence ID" value="QEX23902.1"/>
    <property type="molecule type" value="Genomic_DNA"/>
</dbReference>
<dbReference type="PANTHER" id="PTHR45953:SF1">
    <property type="entry name" value="IDURONATE 2-SULFATASE"/>
    <property type="match status" value="1"/>
</dbReference>
<feature type="domain" description="Sulfatase N-terminal" evidence="4">
    <location>
        <begin position="6"/>
        <end position="347"/>
    </location>
</feature>
<reference evidence="6 7" key="1">
    <citation type="submission" date="2019-08" db="EMBL/GenBank/DDBJ databases">
        <title>Hyperibacter terrae gen. nov., sp. nov. and Hyperibacter viscosus sp. nov., two new members in the family Rhodospirillaceae isolated from the rhizosphere of Hypericum perforatum.</title>
        <authorList>
            <person name="Noviana Z."/>
        </authorList>
    </citation>
    <scope>NUCLEOTIDE SEQUENCE [LARGE SCALE GENOMIC DNA]</scope>
    <source>
        <strain evidence="6 7">R5959</strain>
    </source>
</reference>
<keyword evidence="7" id="KW-1185">Reference proteome</keyword>
<dbReference type="PANTHER" id="PTHR45953">
    <property type="entry name" value="IDURONATE 2-SULFATASE"/>
    <property type="match status" value="1"/>
</dbReference>
<evidence type="ECO:0000256" key="3">
    <source>
        <dbReference type="ARBA" id="ARBA00022801"/>
    </source>
</evidence>
<dbReference type="InterPro" id="IPR017785">
    <property type="entry name" value="Choline-sulfatase"/>
</dbReference>
<dbReference type="InterPro" id="IPR017850">
    <property type="entry name" value="Alkaline_phosphatase_core_sf"/>
</dbReference>
<dbReference type="PROSITE" id="PS00523">
    <property type="entry name" value="SULFATASE_1"/>
    <property type="match status" value="1"/>
</dbReference>
<dbReference type="Proteomes" id="UP000325797">
    <property type="component" value="Chromosome"/>
</dbReference>
<keyword evidence="3" id="KW-0378">Hydrolase</keyword>
<dbReference type="CDD" id="cd16032">
    <property type="entry name" value="choline-sulfatase"/>
    <property type="match status" value="1"/>
</dbReference>
<feature type="domain" description="Choline sulfatase enzyme C-terminal" evidence="5">
    <location>
        <begin position="450"/>
        <end position="501"/>
    </location>
</feature>